<dbReference type="Proteomes" id="UP000031036">
    <property type="component" value="Unassembled WGS sequence"/>
</dbReference>
<dbReference type="InterPro" id="IPR014716">
    <property type="entry name" value="Fibrinogen_a/b/g_C_1"/>
</dbReference>
<feature type="region of interest" description="Disordered" evidence="2">
    <location>
        <begin position="27"/>
        <end position="47"/>
    </location>
</feature>
<sequence>MNTDHSNILMEISDAAHQETKDLHVREQSGEAQQLETSETIAQRQSRQLGRTSGTVIHLDGMDVYSNEIPSEAASVEHIELEIRKINDKLRWIDFLLSRFQSELEYLKGGVNYQVVDESYDAASGDEGEYVYTIDGSMLGSGDNSDRSVNGLYDRFTQLKATVETIVNSVYKTNTSDSSDGDGRMMNRADENDLMKRVHQLETRNERDNELRFHDKKLQDERITVIERQLNKTNALVDKWMLVSDAMKLSHMRIFTALTEQMAQYNSLQSKVVKLELKVAYLQVELMNATRHGALSSASCDATEIAIRFRIDVDEIRKAFEIQRQKVDMLIKEVERKADVHSLKDIRAIAVTANEKIEKIDTDLRNVIEKLNESTNSISNLESSLPKACSESVSTYGINKDYLLIKPSDKLRSHMVRCDGRWTVIQQRTDGETLFNRTFEEYRWPFGEASQDHWIGNEYIHALTEPAGCSIRFETWDLFGDYRIAIYRNFSTSDFASFYRLNISGYDQDRSNLTDAMSFHNGRRFSSLDRDEDSSSTHCARYYAAGWWFANCAKSNLNGNFHLGILWFDMHSGDWIHLRRTRISICTNADDNYMSEYSRPTRAVNVL</sequence>
<dbReference type="InterPro" id="IPR050373">
    <property type="entry name" value="Fibrinogen_C-term_domain"/>
</dbReference>
<dbReference type="STRING" id="6265.A0A0B2VSF7"/>
<dbReference type="Pfam" id="PF00147">
    <property type="entry name" value="Fibrinogen_C"/>
    <property type="match status" value="1"/>
</dbReference>
<accession>A0A0B2VSF7</accession>
<keyword evidence="1" id="KW-1015">Disulfide bond</keyword>
<dbReference type="PROSITE" id="PS00514">
    <property type="entry name" value="FIBRINOGEN_C_1"/>
    <property type="match status" value="1"/>
</dbReference>
<feature type="compositionally biased region" description="Polar residues" evidence="2">
    <location>
        <begin position="30"/>
        <end position="47"/>
    </location>
</feature>
<dbReference type="InterPro" id="IPR036056">
    <property type="entry name" value="Fibrinogen-like_C"/>
</dbReference>
<dbReference type="InterPro" id="IPR020837">
    <property type="entry name" value="Fibrinogen_CS"/>
</dbReference>
<dbReference type="OrthoDB" id="5866198at2759"/>
<dbReference type="OMA" id="STHCARY"/>
<reference evidence="4 5" key="1">
    <citation type="submission" date="2014-11" db="EMBL/GenBank/DDBJ databases">
        <title>Genetic blueprint of the zoonotic pathogen Toxocara canis.</title>
        <authorList>
            <person name="Zhu X.-Q."/>
            <person name="Korhonen P.K."/>
            <person name="Cai H."/>
            <person name="Young N.D."/>
            <person name="Nejsum P."/>
            <person name="von Samson-Himmelstjerna G."/>
            <person name="Boag P.R."/>
            <person name="Tan P."/>
            <person name="Li Q."/>
            <person name="Min J."/>
            <person name="Yang Y."/>
            <person name="Wang X."/>
            <person name="Fang X."/>
            <person name="Hall R.S."/>
            <person name="Hofmann A."/>
            <person name="Sternberg P.W."/>
            <person name="Jex A.R."/>
            <person name="Gasser R.B."/>
        </authorList>
    </citation>
    <scope>NUCLEOTIDE SEQUENCE [LARGE SCALE GENOMIC DNA]</scope>
    <source>
        <strain evidence="4">PN_DK_2014</strain>
    </source>
</reference>
<dbReference type="AlphaFoldDB" id="A0A0B2VSF7"/>
<organism evidence="4 5">
    <name type="scientific">Toxocara canis</name>
    <name type="common">Canine roundworm</name>
    <dbReference type="NCBI Taxonomy" id="6265"/>
    <lineage>
        <taxon>Eukaryota</taxon>
        <taxon>Metazoa</taxon>
        <taxon>Ecdysozoa</taxon>
        <taxon>Nematoda</taxon>
        <taxon>Chromadorea</taxon>
        <taxon>Rhabditida</taxon>
        <taxon>Spirurina</taxon>
        <taxon>Ascaridomorpha</taxon>
        <taxon>Ascaridoidea</taxon>
        <taxon>Toxocaridae</taxon>
        <taxon>Toxocara</taxon>
    </lineage>
</organism>
<gene>
    <name evidence="4" type="primary">sca</name>
    <name evidence="4" type="ORF">Tcan_06732</name>
</gene>
<dbReference type="GO" id="GO:0005615">
    <property type="term" value="C:extracellular space"/>
    <property type="evidence" value="ECO:0007669"/>
    <property type="project" value="TreeGrafter"/>
</dbReference>
<evidence type="ECO:0000313" key="4">
    <source>
        <dbReference type="EMBL" id="KHN84643.1"/>
    </source>
</evidence>
<evidence type="ECO:0000256" key="1">
    <source>
        <dbReference type="ARBA" id="ARBA00023157"/>
    </source>
</evidence>
<evidence type="ECO:0000259" key="3">
    <source>
        <dbReference type="PROSITE" id="PS51406"/>
    </source>
</evidence>
<feature type="domain" description="Fibrinogen C-terminal" evidence="3">
    <location>
        <begin position="380"/>
        <end position="589"/>
    </location>
</feature>
<dbReference type="SUPFAM" id="SSF56496">
    <property type="entry name" value="Fibrinogen C-terminal domain-like"/>
    <property type="match status" value="1"/>
</dbReference>
<evidence type="ECO:0000256" key="2">
    <source>
        <dbReference type="SAM" id="MobiDB-lite"/>
    </source>
</evidence>
<proteinExistence type="predicted"/>
<dbReference type="PANTHER" id="PTHR19143">
    <property type="entry name" value="FIBRINOGEN/TENASCIN/ANGIOPOEITIN"/>
    <property type="match status" value="1"/>
</dbReference>
<name>A0A0B2VSF7_TOXCA</name>
<dbReference type="PROSITE" id="PS51406">
    <property type="entry name" value="FIBRINOGEN_C_2"/>
    <property type="match status" value="1"/>
</dbReference>
<keyword evidence="5" id="KW-1185">Reference proteome</keyword>
<dbReference type="EMBL" id="JPKZ01000907">
    <property type="protein sequence ID" value="KHN84643.1"/>
    <property type="molecule type" value="Genomic_DNA"/>
</dbReference>
<protein>
    <submittedName>
        <fullName evidence="4">Protein scabrous</fullName>
    </submittedName>
</protein>
<evidence type="ECO:0000313" key="5">
    <source>
        <dbReference type="Proteomes" id="UP000031036"/>
    </source>
</evidence>
<comment type="caution">
    <text evidence="4">The sequence shown here is derived from an EMBL/GenBank/DDBJ whole genome shotgun (WGS) entry which is preliminary data.</text>
</comment>
<dbReference type="InterPro" id="IPR002181">
    <property type="entry name" value="Fibrinogen_a/b/g_C_dom"/>
</dbReference>
<dbReference type="Gene3D" id="3.90.215.10">
    <property type="entry name" value="Gamma Fibrinogen, chain A, domain 1"/>
    <property type="match status" value="1"/>
</dbReference>
<dbReference type="SMART" id="SM00186">
    <property type="entry name" value="FBG"/>
    <property type="match status" value="1"/>
</dbReference>